<protein>
    <submittedName>
        <fullName evidence="1">DUF1819 domain-containing protein</fullName>
    </submittedName>
</protein>
<evidence type="ECO:0000313" key="1">
    <source>
        <dbReference type="EMBL" id="PST42795.1"/>
    </source>
</evidence>
<dbReference type="EMBL" id="PYLQ01000003">
    <property type="protein sequence ID" value="PST42795.1"/>
    <property type="molecule type" value="Genomic_DNA"/>
</dbReference>
<dbReference type="InterPro" id="IPR023137">
    <property type="entry name" value="BrxA_sf"/>
</dbReference>
<gene>
    <name evidence="1" type="ORF">C7U54_03855</name>
</gene>
<organism evidence="1 2">
    <name type="scientific">Faecalibacillus intestinalis</name>
    <dbReference type="NCBI Taxonomy" id="1982626"/>
    <lineage>
        <taxon>Bacteria</taxon>
        <taxon>Bacillati</taxon>
        <taxon>Bacillota</taxon>
        <taxon>Erysipelotrichia</taxon>
        <taxon>Erysipelotrichales</taxon>
        <taxon>Coprobacillaceae</taxon>
        <taxon>Faecalibacillus</taxon>
    </lineage>
</organism>
<dbReference type="Proteomes" id="UP000240974">
    <property type="component" value="Unassembled WGS sequence"/>
</dbReference>
<accession>A0A2T3G5G7</accession>
<comment type="caution">
    <text evidence="1">The sequence shown here is derived from an EMBL/GenBank/DDBJ whole genome shotgun (WGS) entry which is preliminary data.</text>
</comment>
<keyword evidence="2" id="KW-1185">Reference proteome</keyword>
<proteinExistence type="predicted"/>
<dbReference type="Pfam" id="PF08849">
    <property type="entry name" value="BrxA"/>
    <property type="match status" value="1"/>
</dbReference>
<dbReference type="AlphaFoldDB" id="A0A2T3G5G7"/>
<dbReference type="InterPro" id="IPR014948">
    <property type="entry name" value="BrxA"/>
</dbReference>
<sequence>MNIHTSYRTITREQFLFHEMRIVAKLLIAGKNDKQIIDEVVSKNLFQYPTEKSLNNITKVCLARFHETNSNELINIVANASADAAKQACLFLMMNYYRLVWDFMTTVIGEKFRTKDTTLTKVDFNSFFTRLQEQNETVASWSDTTIIKCKQVLKKILVENGYLDNVRSQILNPILIDFDVKEVIENINHKDALIAFCCL</sequence>
<evidence type="ECO:0000313" key="2">
    <source>
        <dbReference type="Proteomes" id="UP000240974"/>
    </source>
</evidence>
<reference evidence="1 2" key="1">
    <citation type="journal article" date="2019" name="Int. J. Syst. Evol. Microbiol.">
        <title>Faecalibacillus intestinalis gen. nov., sp. nov. and Faecalibacillus faecis sp. nov., isolated from human faeces.</title>
        <authorList>
            <person name="Seo B."/>
            <person name="Jeon K."/>
            <person name="Baek I."/>
            <person name="Lee Y.M."/>
            <person name="Baek K."/>
            <person name="Ko G."/>
        </authorList>
    </citation>
    <scope>NUCLEOTIDE SEQUENCE [LARGE SCALE GENOMIC DNA]</scope>
    <source>
        <strain evidence="1 2">SNUG30099</strain>
    </source>
</reference>
<name>A0A2T3G5G7_9FIRM</name>
<dbReference type="RefSeq" id="WP_107029375.1">
    <property type="nucleotide sequence ID" value="NZ_DBFOUQ010000013.1"/>
</dbReference>
<dbReference type="Gene3D" id="1.10.3540.10">
    <property type="entry name" value="uncharacterized protein from magnetospirillum magneticum domain"/>
    <property type="match status" value="1"/>
</dbReference>